<dbReference type="AlphaFoldDB" id="A0A0N4Z3C6"/>
<dbReference type="PANTHER" id="PTHR11003">
    <property type="entry name" value="POTASSIUM CHANNEL, SUBFAMILY K"/>
    <property type="match status" value="1"/>
</dbReference>
<dbReference type="GO" id="GO:0015271">
    <property type="term" value="F:outward rectifier potassium channel activity"/>
    <property type="evidence" value="ECO:0007669"/>
    <property type="project" value="TreeGrafter"/>
</dbReference>
<evidence type="ECO:0000256" key="2">
    <source>
        <dbReference type="ARBA" id="ARBA00022448"/>
    </source>
</evidence>
<comment type="similarity">
    <text evidence="8">Belongs to the two pore domain potassium channel (TC 1.A.1.8) family.</text>
</comment>
<organism evidence="12 13">
    <name type="scientific">Parastrongyloides trichosuri</name>
    <name type="common">Possum-specific nematode worm</name>
    <dbReference type="NCBI Taxonomy" id="131310"/>
    <lineage>
        <taxon>Eukaryota</taxon>
        <taxon>Metazoa</taxon>
        <taxon>Ecdysozoa</taxon>
        <taxon>Nematoda</taxon>
        <taxon>Chromadorea</taxon>
        <taxon>Rhabditida</taxon>
        <taxon>Tylenchina</taxon>
        <taxon>Panagrolaimomorpha</taxon>
        <taxon>Strongyloidoidea</taxon>
        <taxon>Strongyloididae</taxon>
        <taxon>Parastrongyloides</taxon>
    </lineage>
</organism>
<dbReference type="SUPFAM" id="SSF81324">
    <property type="entry name" value="Voltage-gated potassium channels"/>
    <property type="match status" value="2"/>
</dbReference>
<keyword evidence="6 10" id="KW-0472">Membrane</keyword>
<evidence type="ECO:0000256" key="9">
    <source>
        <dbReference type="SAM" id="MobiDB-lite"/>
    </source>
</evidence>
<evidence type="ECO:0000313" key="13">
    <source>
        <dbReference type="WBParaSite" id="PTRK_0000140200.1"/>
    </source>
</evidence>
<proteinExistence type="inferred from homology"/>
<dbReference type="WBParaSite" id="PTRK_0000140200.1">
    <property type="protein sequence ID" value="PTRK_0000140200.1"/>
    <property type="gene ID" value="PTRK_0000140200"/>
</dbReference>
<evidence type="ECO:0000256" key="4">
    <source>
        <dbReference type="ARBA" id="ARBA00022989"/>
    </source>
</evidence>
<keyword evidence="12" id="KW-1185">Reference proteome</keyword>
<feature type="region of interest" description="Disordered" evidence="9">
    <location>
        <begin position="754"/>
        <end position="801"/>
    </location>
</feature>
<feature type="transmembrane region" description="Helical" evidence="10">
    <location>
        <begin position="385"/>
        <end position="403"/>
    </location>
</feature>
<evidence type="ECO:0000256" key="8">
    <source>
        <dbReference type="RuleBase" id="RU003857"/>
    </source>
</evidence>
<dbReference type="PRINTS" id="PR01333">
    <property type="entry name" value="2POREKCHANEL"/>
</dbReference>
<dbReference type="Pfam" id="PF07885">
    <property type="entry name" value="Ion_trans_2"/>
    <property type="match status" value="2"/>
</dbReference>
<feature type="compositionally biased region" description="Basic and acidic residues" evidence="9">
    <location>
        <begin position="771"/>
        <end position="801"/>
    </location>
</feature>
<feature type="domain" description="Potassium channel" evidence="11">
    <location>
        <begin position="391"/>
        <end position="463"/>
    </location>
</feature>
<dbReference type="STRING" id="131310.A0A0N4Z3C6"/>
<keyword evidence="4 10" id="KW-1133">Transmembrane helix</keyword>
<keyword evidence="3 8" id="KW-0812">Transmembrane</keyword>
<dbReference type="GO" id="GO:0022841">
    <property type="term" value="F:potassium ion leak channel activity"/>
    <property type="evidence" value="ECO:0007669"/>
    <property type="project" value="TreeGrafter"/>
</dbReference>
<keyword evidence="2 8" id="KW-0813">Transport</keyword>
<comment type="subcellular location">
    <subcellularLocation>
        <location evidence="1">Membrane</location>
        <topology evidence="1">Multi-pass membrane protein</topology>
    </subcellularLocation>
</comment>
<dbReference type="GO" id="GO:0030322">
    <property type="term" value="P:stabilization of membrane potential"/>
    <property type="evidence" value="ECO:0007669"/>
    <property type="project" value="TreeGrafter"/>
</dbReference>
<keyword evidence="7 8" id="KW-0407">Ion channel</keyword>
<reference evidence="13" key="1">
    <citation type="submission" date="2017-02" db="UniProtKB">
        <authorList>
            <consortium name="WormBaseParasite"/>
        </authorList>
    </citation>
    <scope>IDENTIFICATION</scope>
</reference>
<evidence type="ECO:0000256" key="10">
    <source>
        <dbReference type="SAM" id="Phobius"/>
    </source>
</evidence>
<evidence type="ECO:0000256" key="3">
    <source>
        <dbReference type="ARBA" id="ARBA00022692"/>
    </source>
</evidence>
<dbReference type="InterPro" id="IPR003280">
    <property type="entry name" value="2pore_dom_K_chnl"/>
</dbReference>
<feature type="transmembrane region" description="Helical" evidence="10">
    <location>
        <begin position="217"/>
        <end position="234"/>
    </location>
</feature>
<name>A0A0N4Z3C6_PARTI</name>
<evidence type="ECO:0000256" key="5">
    <source>
        <dbReference type="ARBA" id="ARBA00023065"/>
    </source>
</evidence>
<sequence>MPILLKSASHHPSSSRLAGGQQRRISRASANIGNTSSKPSIRKEDSIGSGRENLSLASRLHGLKKSFVEKAPLTWKQRLNPANIFKYFKNFYQRKHLKYLTPLIFVMLYMIAGAAIFLWIEGDHSNDKKMEIYQNYKREKLYFLKRIDEIFQDRSLKNSSQRRKEINDAIVTFHNEIEVDFDVDPIWTWSSAMYFSGTIFTTIGYGDIACETMWGRILTVIYAIFGIPLMLVTLSDLGKFLYVTINEVLDSITEFYNLILSKICRKKNNDEICDLMEQGELSNHLPKICDEISHKCSLATPNDLSLRLSVSSKGAMEREFEDRTAGALEPIINESAHLPIFKIRPSIDTAITLDEVDIDKKDDDIEMFDNDEFDDEEISSPRMHVLVALTVTIGWIFLCALLFKLWEDWTYAESCYFMFISLSTIGLGDLSVKRRDMMVLCFVFVIIGLSLVSMCINVIQGAIEDLYKRLLLKLLMEYSAKIAENGDHTDASMGLMKSWGSNKAAKYLMPLISAEKRKHVLETIKEEAKDSGLDIPPILEDIDEKSGMPKIFKVQDIEPEFANEIFEALVRDNDPANFEVESKKPIYPQVVFYESYSQTDEKKLADESQQTTITVLDESGSQTDVEEKDTSDIFTQCEVIIQEDEEVQTNKLDQADRDTMTNVVIYSELSSQTENALIIEQEIQTTPIQNLIVETQTDVMIVSDSSVQTLTNDYTDTEVQTDTPVRMKRKTFRQKRPRKKLTFFSMKGNKTIFPEIQVFEEPPSPSSESSESIRDESSTEKLDWDPIDGMHAEKQRPVKDLLRMFDRTAKKQTKTGYDRRKSK</sequence>
<feature type="compositionally biased region" description="Polar residues" evidence="9">
    <location>
        <begin position="28"/>
        <end position="39"/>
    </location>
</feature>
<dbReference type="PANTHER" id="PTHR11003:SF312">
    <property type="entry name" value="POTASSIUM CHANNEL DOMAIN-CONTAINING PROTEIN"/>
    <property type="match status" value="1"/>
</dbReference>
<feature type="transmembrane region" description="Helical" evidence="10">
    <location>
        <begin position="409"/>
        <end position="427"/>
    </location>
</feature>
<dbReference type="GO" id="GO:0005886">
    <property type="term" value="C:plasma membrane"/>
    <property type="evidence" value="ECO:0007669"/>
    <property type="project" value="TreeGrafter"/>
</dbReference>
<evidence type="ECO:0000256" key="1">
    <source>
        <dbReference type="ARBA" id="ARBA00004141"/>
    </source>
</evidence>
<evidence type="ECO:0000256" key="6">
    <source>
        <dbReference type="ARBA" id="ARBA00023136"/>
    </source>
</evidence>
<feature type="transmembrane region" description="Helical" evidence="10">
    <location>
        <begin position="99"/>
        <end position="120"/>
    </location>
</feature>
<dbReference type="Proteomes" id="UP000038045">
    <property type="component" value="Unplaced"/>
</dbReference>
<evidence type="ECO:0000256" key="7">
    <source>
        <dbReference type="ARBA" id="ARBA00023303"/>
    </source>
</evidence>
<feature type="region of interest" description="Disordered" evidence="9">
    <location>
        <begin position="1"/>
        <end position="47"/>
    </location>
</feature>
<evidence type="ECO:0000313" key="12">
    <source>
        <dbReference type="Proteomes" id="UP000038045"/>
    </source>
</evidence>
<evidence type="ECO:0000259" key="11">
    <source>
        <dbReference type="Pfam" id="PF07885"/>
    </source>
</evidence>
<dbReference type="Gene3D" id="1.10.287.70">
    <property type="match status" value="1"/>
</dbReference>
<protein>
    <submittedName>
        <fullName evidence="13">Ion_trans_2 domain-containing protein</fullName>
    </submittedName>
</protein>
<feature type="domain" description="Potassium channel" evidence="11">
    <location>
        <begin position="186"/>
        <end position="241"/>
    </location>
</feature>
<dbReference type="InterPro" id="IPR013099">
    <property type="entry name" value="K_chnl_dom"/>
</dbReference>
<keyword evidence="5 8" id="KW-0406">Ion transport</keyword>
<feature type="transmembrane region" description="Helical" evidence="10">
    <location>
        <begin position="439"/>
        <end position="459"/>
    </location>
</feature>
<accession>A0A0N4Z3C6</accession>